<keyword evidence="2" id="KW-0812">Transmembrane</keyword>
<dbReference type="PROSITE" id="PS51371">
    <property type="entry name" value="CBS"/>
    <property type="match status" value="2"/>
</dbReference>
<dbReference type="Pfam" id="PF04982">
    <property type="entry name" value="TM_HPP"/>
    <property type="match status" value="1"/>
</dbReference>
<accession>A0A1Z4C2U6</accession>
<dbReference type="InterPro" id="IPR007065">
    <property type="entry name" value="HPP"/>
</dbReference>
<keyword evidence="5" id="KW-1185">Reference proteome</keyword>
<dbReference type="SMART" id="SM00116">
    <property type="entry name" value="CBS"/>
    <property type="match status" value="2"/>
</dbReference>
<proteinExistence type="predicted"/>
<evidence type="ECO:0000313" key="5">
    <source>
        <dbReference type="Proteomes" id="UP000197019"/>
    </source>
</evidence>
<dbReference type="EMBL" id="CP022129">
    <property type="protein sequence ID" value="ASF47863.1"/>
    <property type="molecule type" value="Genomic_DNA"/>
</dbReference>
<dbReference type="RefSeq" id="WP_088620733.1">
    <property type="nucleotide sequence ID" value="NZ_CP022129.1"/>
</dbReference>
<organism evidence="4 5">
    <name type="scientific">Methylovulum psychrotolerans</name>
    <dbReference type="NCBI Taxonomy" id="1704499"/>
    <lineage>
        <taxon>Bacteria</taxon>
        <taxon>Pseudomonadati</taxon>
        <taxon>Pseudomonadota</taxon>
        <taxon>Gammaproteobacteria</taxon>
        <taxon>Methylococcales</taxon>
        <taxon>Methylococcaceae</taxon>
        <taxon>Methylovulum</taxon>
    </lineage>
</organism>
<dbReference type="OrthoDB" id="9811720at2"/>
<evidence type="ECO:0000256" key="1">
    <source>
        <dbReference type="PROSITE-ProRule" id="PRU00703"/>
    </source>
</evidence>
<dbReference type="KEGG" id="mpsy:CEK71_18315"/>
<feature type="transmembrane region" description="Helical" evidence="2">
    <location>
        <begin position="72"/>
        <end position="92"/>
    </location>
</feature>
<gene>
    <name evidence="4" type="ORF">CEK71_18315</name>
</gene>
<keyword evidence="1" id="KW-0129">CBS domain</keyword>
<feature type="transmembrane region" description="Helical" evidence="2">
    <location>
        <begin position="99"/>
        <end position="122"/>
    </location>
</feature>
<dbReference type="SUPFAM" id="SSF54631">
    <property type="entry name" value="CBS-domain pair"/>
    <property type="match status" value="1"/>
</dbReference>
<keyword evidence="2" id="KW-0472">Membrane</keyword>
<feature type="domain" description="CBS" evidence="3">
    <location>
        <begin position="246"/>
        <end position="303"/>
    </location>
</feature>
<dbReference type="AlphaFoldDB" id="A0A1Z4C2U6"/>
<dbReference type="InterPro" id="IPR046342">
    <property type="entry name" value="CBS_dom_sf"/>
</dbReference>
<evidence type="ECO:0000256" key="2">
    <source>
        <dbReference type="SAM" id="Phobius"/>
    </source>
</evidence>
<evidence type="ECO:0000259" key="3">
    <source>
        <dbReference type="PROSITE" id="PS51371"/>
    </source>
</evidence>
<feature type="transmembrane region" description="Helical" evidence="2">
    <location>
        <begin position="23"/>
        <end position="40"/>
    </location>
</feature>
<feature type="transmembrane region" description="Helical" evidence="2">
    <location>
        <begin position="47"/>
        <end position="66"/>
    </location>
</feature>
<dbReference type="PANTHER" id="PTHR33741">
    <property type="entry name" value="TRANSMEMBRANE PROTEIN DDB_G0269096-RELATED"/>
    <property type="match status" value="1"/>
</dbReference>
<dbReference type="InterPro" id="IPR058581">
    <property type="entry name" value="TM_HPP"/>
</dbReference>
<dbReference type="PANTHER" id="PTHR33741:SF5">
    <property type="entry name" value="TRANSMEMBRANE PROTEIN DDB_G0269096-RELATED"/>
    <property type="match status" value="1"/>
</dbReference>
<keyword evidence="2" id="KW-1133">Transmembrane helix</keyword>
<sequence length="395" mass="42830">MDIKPFFQFITVDPVNLSIKGKLLSVLASFIAILVIAWVTQKVGVGSAYPIIVASMGASVVILFILPSSPLAAPWPLVGGQLVSAAIGVACAQMIADTVLASGCAVGASILAMLLLRCLHPPGAATALTPVISSAPDHLLDYSFVLMPVGVNVAVMLFMAVAINRWILRYGYPTAIPLADKNKRGHSTLIQPSQRTGISAQDVELALENMDRFMDVSAGDLSKLLTDAQMQSFKRYQGNISCADIMVKPILTVEYGTEVQEAWKTMHDGKLNALPVIDRAHRVIGIITWNDFFKFVDVEANETFAEKFKAFVRRTPDVTTEKPEAVGHIMASPVSVMPENSHIAELIPLMADQGYRQVPIVNDENRLVGMVYQANLIAALYNKSHDYAKNQPVGI</sequence>
<name>A0A1Z4C2U6_9GAMM</name>
<protein>
    <recommendedName>
        <fullName evidence="3">CBS domain-containing protein</fullName>
    </recommendedName>
</protein>
<feature type="domain" description="CBS" evidence="3">
    <location>
        <begin position="330"/>
        <end position="387"/>
    </location>
</feature>
<evidence type="ECO:0000313" key="4">
    <source>
        <dbReference type="EMBL" id="ASF47863.1"/>
    </source>
</evidence>
<dbReference type="Proteomes" id="UP000197019">
    <property type="component" value="Chromosome"/>
</dbReference>
<feature type="transmembrane region" description="Helical" evidence="2">
    <location>
        <begin position="142"/>
        <end position="163"/>
    </location>
</feature>
<dbReference type="InterPro" id="IPR000644">
    <property type="entry name" value="CBS_dom"/>
</dbReference>
<dbReference type="Gene3D" id="3.10.580.10">
    <property type="entry name" value="CBS-domain"/>
    <property type="match status" value="1"/>
</dbReference>
<dbReference type="CDD" id="cd04600">
    <property type="entry name" value="CBS_pair_HPP_assoc"/>
    <property type="match status" value="1"/>
</dbReference>
<dbReference type="Pfam" id="PF00571">
    <property type="entry name" value="CBS"/>
    <property type="match status" value="2"/>
</dbReference>
<reference evidence="4 5" key="1">
    <citation type="submission" date="2017-06" db="EMBL/GenBank/DDBJ databases">
        <title>Genome Sequencing of the methanotroph Methylovulum psychrotolerants str. HV10-M2 isolated from a high-altitude environment.</title>
        <authorList>
            <person name="Mateos-Rivera A."/>
        </authorList>
    </citation>
    <scope>NUCLEOTIDE SEQUENCE [LARGE SCALE GENOMIC DNA]</scope>
    <source>
        <strain evidence="4 5">HV10_M2</strain>
    </source>
</reference>